<dbReference type="Pfam" id="PF13450">
    <property type="entry name" value="NAD_binding_8"/>
    <property type="match status" value="1"/>
</dbReference>
<dbReference type="InterPro" id="IPR036188">
    <property type="entry name" value="FAD/NAD-bd_sf"/>
</dbReference>
<accession>A0A2W5SIR1</accession>
<sequence>MSSGLDFGWRNAGRSGRVGHQGNRQVVCMSPEVVIVGAGAAGVGAGLALQARGIPFVILEAANRIGGRAYTDKTSLPYAWDHGCHWFHCADVNPLVPWADRLGTDYDRRADIGGVMIWQNGGWLDDAQVAAADRAIDEGFDQIYAMGRSGTDMPLSRILPANGPWAGLLRNIARLMSSGDPEAVSAVGYATYEDTQVNWPVRSGLGDLIARMAIGLPVRLSTAATGIDYRPGGVVVRTEAGDIEARAAIVTASTNVLATGGIAFGPGPALEVVDLVRDVPLGSYEKIAVALRRLPVEPGERAFCWIEPGQGMGLNFQFGSGGEPMMIAHVGGQEALDMGRAGREEMITLAVERLVQAFGSGVRGEIIGAEVTGWQANPFVRGAYSYTKPGLSARRMQMIAAEAGAVIFAGEAFSPNWYATAHGAYQSGVDAAGRV</sequence>
<dbReference type="SUPFAM" id="SSF51905">
    <property type="entry name" value="FAD/NAD(P)-binding domain"/>
    <property type="match status" value="1"/>
</dbReference>
<evidence type="ECO:0000313" key="8">
    <source>
        <dbReference type="EMBL" id="PZQ99644.1"/>
    </source>
</evidence>
<comment type="similarity">
    <text evidence="2">Belongs to the tryptophan 2-monooxygenase family.</text>
</comment>
<dbReference type="AlphaFoldDB" id="A0A2W5SIR1"/>
<dbReference type="InterPro" id="IPR002937">
    <property type="entry name" value="Amino_oxidase"/>
</dbReference>
<evidence type="ECO:0000256" key="3">
    <source>
        <dbReference type="ARBA" id="ARBA00012535"/>
    </source>
</evidence>
<feature type="domain" description="Amine oxidase" evidence="7">
    <location>
        <begin position="199"/>
        <end position="435"/>
    </location>
</feature>
<keyword evidence="5" id="KW-0073">Auxin biosynthesis</keyword>
<evidence type="ECO:0000256" key="5">
    <source>
        <dbReference type="ARBA" id="ARBA00023070"/>
    </source>
</evidence>
<dbReference type="EC" id="1.13.12.3" evidence="3"/>
<dbReference type="GO" id="GO:0009851">
    <property type="term" value="P:auxin biosynthetic process"/>
    <property type="evidence" value="ECO:0007669"/>
    <property type="project" value="UniProtKB-KW"/>
</dbReference>
<protein>
    <recommendedName>
        <fullName evidence="4">Tryptophan 2-monooxygenase</fullName>
        <ecNumber evidence="3">1.13.12.3</ecNumber>
    </recommendedName>
</protein>
<dbReference type="PANTHER" id="PTHR10742:SF410">
    <property type="entry name" value="LYSINE-SPECIFIC HISTONE DEMETHYLASE 2"/>
    <property type="match status" value="1"/>
</dbReference>
<dbReference type="PANTHER" id="PTHR10742">
    <property type="entry name" value="FLAVIN MONOAMINE OXIDASE"/>
    <property type="match status" value="1"/>
</dbReference>
<evidence type="ECO:0000256" key="4">
    <source>
        <dbReference type="ARBA" id="ARBA00017871"/>
    </source>
</evidence>
<name>A0A2W5SIR1_CERSP</name>
<evidence type="ECO:0000256" key="1">
    <source>
        <dbReference type="ARBA" id="ARBA00004814"/>
    </source>
</evidence>
<organism evidence="8 9">
    <name type="scientific">Cereibacter sphaeroides</name>
    <name type="common">Rhodobacter sphaeroides</name>
    <dbReference type="NCBI Taxonomy" id="1063"/>
    <lineage>
        <taxon>Bacteria</taxon>
        <taxon>Pseudomonadati</taxon>
        <taxon>Pseudomonadota</taxon>
        <taxon>Alphaproteobacteria</taxon>
        <taxon>Rhodobacterales</taxon>
        <taxon>Paracoccaceae</taxon>
        <taxon>Cereibacter</taxon>
    </lineage>
</organism>
<gene>
    <name evidence="8" type="ORF">DI533_03000</name>
</gene>
<dbReference type="SUPFAM" id="SSF54373">
    <property type="entry name" value="FAD-linked reductases, C-terminal domain"/>
    <property type="match status" value="1"/>
</dbReference>
<evidence type="ECO:0000256" key="6">
    <source>
        <dbReference type="ARBA" id="ARBA00047321"/>
    </source>
</evidence>
<dbReference type="Gene3D" id="3.90.660.10">
    <property type="match status" value="1"/>
</dbReference>
<reference evidence="8 9" key="1">
    <citation type="submission" date="2017-08" db="EMBL/GenBank/DDBJ databases">
        <title>Infants hospitalized years apart are colonized by the same room-sourced microbial strains.</title>
        <authorList>
            <person name="Brooks B."/>
            <person name="Olm M.R."/>
            <person name="Firek B.A."/>
            <person name="Baker R."/>
            <person name="Thomas B.C."/>
            <person name="Morowitz M.J."/>
            <person name="Banfield J.F."/>
        </authorList>
    </citation>
    <scope>NUCLEOTIDE SEQUENCE [LARGE SCALE GENOMIC DNA]</scope>
    <source>
        <strain evidence="8">S2_003_000_R2_11</strain>
    </source>
</reference>
<comment type="catalytic activity">
    <reaction evidence="6">
        <text>L-tryptophan + O2 = indole-3-acetamide + CO2 + H2O</text>
        <dbReference type="Rhea" id="RHEA:16165"/>
        <dbReference type="ChEBI" id="CHEBI:15377"/>
        <dbReference type="ChEBI" id="CHEBI:15379"/>
        <dbReference type="ChEBI" id="CHEBI:16031"/>
        <dbReference type="ChEBI" id="CHEBI:16526"/>
        <dbReference type="ChEBI" id="CHEBI:57912"/>
        <dbReference type="EC" id="1.13.12.3"/>
    </reaction>
</comment>
<evidence type="ECO:0000256" key="2">
    <source>
        <dbReference type="ARBA" id="ARBA00005833"/>
    </source>
</evidence>
<comment type="pathway">
    <text evidence="1">Plant hormone metabolism; auxin biosynthesis.</text>
</comment>
<dbReference type="Proteomes" id="UP000248975">
    <property type="component" value="Unassembled WGS sequence"/>
</dbReference>
<dbReference type="InterPro" id="IPR050281">
    <property type="entry name" value="Flavin_monoamine_oxidase"/>
</dbReference>
<evidence type="ECO:0000313" key="9">
    <source>
        <dbReference type="Proteomes" id="UP000248975"/>
    </source>
</evidence>
<dbReference type="GO" id="GO:0050361">
    <property type="term" value="F:tryptophan 2-monooxygenase activity"/>
    <property type="evidence" value="ECO:0007669"/>
    <property type="project" value="UniProtKB-EC"/>
</dbReference>
<proteinExistence type="inferred from homology"/>
<dbReference type="Pfam" id="PF01593">
    <property type="entry name" value="Amino_oxidase"/>
    <property type="match status" value="1"/>
</dbReference>
<dbReference type="Gene3D" id="3.50.50.60">
    <property type="entry name" value="FAD/NAD(P)-binding domain"/>
    <property type="match status" value="1"/>
</dbReference>
<comment type="caution">
    <text evidence="8">The sequence shown here is derived from an EMBL/GenBank/DDBJ whole genome shotgun (WGS) entry which is preliminary data.</text>
</comment>
<dbReference type="EMBL" id="QFQS01000001">
    <property type="protein sequence ID" value="PZQ99644.1"/>
    <property type="molecule type" value="Genomic_DNA"/>
</dbReference>
<evidence type="ECO:0000259" key="7">
    <source>
        <dbReference type="Pfam" id="PF01593"/>
    </source>
</evidence>